<dbReference type="SUPFAM" id="SSF81624">
    <property type="entry name" value="N-terminal domain of MutM-like DNA repair proteins"/>
    <property type="match status" value="1"/>
</dbReference>
<keyword evidence="8" id="KW-0511">Multifunctional enzyme</keyword>
<evidence type="ECO:0000256" key="5">
    <source>
        <dbReference type="ARBA" id="ARBA00023125"/>
    </source>
</evidence>
<comment type="similarity">
    <text evidence="2">Belongs to the FPG family.</text>
</comment>
<evidence type="ECO:0000256" key="4">
    <source>
        <dbReference type="ARBA" id="ARBA00022801"/>
    </source>
</evidence>
<keyword evidence="6" id="KW-0234">DNA repair</keyword>
<accession>A0AB34J2X0</accession>
<dbReference type="Proteomes" id="UP001515480">
    <property type="component" value="Unassembled WGS sequence"/>
</dbReference>
<comment type="catalytic activity">
    <reaction evidence="1">
        <text>Hydrolysis of DNA containing ring-opened 7-methylguanine residues, releasing 2,6-diamino-4-hydroxy-5-(N-methyl)formamidopyrimidine.</text>
        <dbReference type="EC" id="3.2.2.23"/>
    </reaction>
</comment>
<reference evidence="11 12" key="1">
    <citation type="journal article" date="2024" name="Science">
        <title>Giant polyketide synthase enzymes in the biosynthesis of giant marine polyether toxins.</title>
        <authorList>
            <person name="Fallon T.R."/>
            <person name="Shende V.V."/>
            <person name="Wierzbicki I.H."/>
            <person name="Pendleton A.L."/>
            <person name="Watervoot N.F."/>
            <person name="Auber R.P."/>
            <person name="Gonzalez D.J."/>
            <person name="Wisecaver J.H."/>
            <person name="Moore B.S."/>
        </authorList>
    </citation>
    <scope>NUCLEOTIDE SEQUENCE [LARGE SCALE GENOMIC DNA]</scope>
    <source>
        <strain evidence="11 12">12B1</strain>
    </source>
</reference>
<organism evidence="11 12">
    <name type="scientific">Prymnesium parvum</name>
    <name type="common">Toxic golden alga</name>
    <dbReference type="NCBI Taxonomy" id="97485"/>
    <lineage>
        <taxon>Eukaryota</taxon>
        <taxon>Haptista</taxon>
        <taxon>Haptophyta</taxon>
        <taxon>Prymnesiophyceae</taxon>
        <taxon>Prymnesiales</taxon>
        <taxon>Prymnesiaceae</taxon>
        <taxon>Prymnesium</taxon>
    </lineage>
</organism>
<dbReference type="GO" id="GO:0003906">
    <property type="term" value="F:DNA-(apurinic or apyrimidinic site) endonuclease activity"/>
    <property type="evidence" value="ECO:0007669"/>
    <property type="project" value="InterPro"/>
</dbReference>
<dbReference type="GO" id="GO:0005634">
    <property type="term" value="C:nucleus"/>
    <property type="evidence" value="ECO:0007669"/>
    <property type="project" value="TreeGrafter"/>
</dbReference>
<dbReference type="InterPro" id="IPR012319">
    <property type="entry name" value="FPG_cat"/>
</dbReference>
<evidence type="ECO:0000256" key="9">
    <source>
        <dbReference type="ARBA" id="ARBA00023295"/>
    </source>
</evidence>
<dbReference type="Pfam" id="PF06831">
    <property type="entry name" value="H2TH"/>
    <property type="match status" value="1"/>
</dbReference>
<dbReference type="GO" id="GO:0016829">
    <property type="term" value="F:lyase activity"/>
    <property type="evidence" value="ECO:0007669"/>
    <property type="project" value="UniProtKB-KW"/>
</dbReference>
<dbReference type="SMART" id="SM00898">
    <property type="entry name" value="Fapy_DNA_glyco"/>
    <property type="match status" value="1"/>
</dbReference>
<evidence type="ECO:0000256" key="6">
    <source>
        <dbReference type="ARBA" id="ARBA00023204"/>
    </source>
</evidence>
<dbReference type="GO" id="GO:0008270">
    <property type="term" value="F:zinc ion binding"/>
    <property type="evidence" value="ECO:0007669"/>
    <property type="project" value="InterPro"/>
</dbReference>
<name>A0AB34J2X0_PRYPA</name>
<dbReference type="Gene3D" id="1.10.8.50">
    <property type="match status" value="1"/>
</dbReference>
<keyword evidence="4" id="KW-0378">Hydrolase</keyword>
<protein>
    <recommendedName>
        <fullName evidence="10">Formamidopyrimidine-DNA glycosylase catalytic domain-containing protein</fullName>
    </recommendedName>
</protein>
<feature type="domain" description="Formamidopyrimidine-DNA glycosylase catalytic" evidence="10">
    <location>
        <begin position="2"/>
        <end position="133"/>
    </location>
</feature>
<dbReference type="InterPro" id="IPR010979">
    <property type="entry name" value="Ribosomal_uS13-like_H2TH"/>
</dbReference>
<keyword evidence="3" id="KW-0227">DNA damage</keyword>
<evidence type="ECO:0000256" key="7">
    <source>
        <dbReference type="ARBA" id="ARBA00023239"/>
    </source>
</evidence>
<dbReference type="Pfam" id="PF01149">
    <property type="entry name" value="Fapy_DNA_glyco"/>
    <property type="match status" value="1"/>
</dbReference>
<dbReference type="GO" id="GO:0006284">
    <property type="term" value="P:base-excision repair"/>
    <property type="evidence" value="ECO:0007669"/>
    <property type="project" value="InterPro"/>
</dbReference>
<evidence type="ECO:0000256" key="1">
    <source>
        <dbReference type="ARBA" id="ARBA00001668"/>
    </source>
</evidence>
<evidence type="ECO:0000256" key="8">
    <source>
        <dbReference type="ARBA" id="ARBA00023268"/>
    </source>
</evidence>
<dbReference type="GO" id="GO:0003684">
    <property type="term" value="F:damaged DNA binding"/>
    <property type="evidence" value="ECO:0007669"/>
    <property type="project" value="InterPro"/>
</dbReference>
<keyword evidence="12" id="KW-1185">Reference proteome</keyword>
<dbReference type="AlphaFoldDB" id="A0AB34J2X0"/>
<dbReference type="GO" id="GO:0008534">
    <property type="term" value="F:oxidized purine nucleobase lesion DNA N-glycosylase activity"/>
    <property type="evidence" value="ECO:0007669"/>
    <property type="project" value="UniProtKB-EC"/>
</dbReference>
<comment type="caution">
    <text evidence="11">The sequence shown here is derived from an EMBL/GenBank/DDBJ whole genome shotgun (WGS) entry which is preliminary data.</text>
</comment>
<gene>
    <name evidence="11" type="ORF">AB1Y20_005133</name>
</gene>
<evidence type="ECO:0000313" key="11">
    <source>
        <dbReference type="EMBL" id="KAL1511848.1"/>
    </source>
</evidence>
<dbReference type="Gene3D" id="3.20.190.10">
    <property type="entry name" value="MutM-like, N-terminal"/>
    <property type="match status" value="1"/>
</dbReference>
<evidence type="ECO:0000313" key="12">
    <source>
        <dbReference type="Proteomes" id="UP001515480"/>
    </source>
</evidence>
<dbReference type="SMART" id="SM01232">
    <property type="entry name" value="H2TH"/>
    <property type="match status" value="1"/>
</dbReference>
<evidence type="ECO:0000256" key="3">
    <source>
        <dbReference type="ARBA" id="ARBA00022763"/>
    </source>
</evidence>
<dbReference type="PANTHER" id="PTHR22993:SF9">
    <property type="entry name" value="FORMAMIDOPYRIMIDINE-DNA GLYCOSYLASE"/>
    <property type="match status" value="1"/>
</dbReference>
<keyword evidence="5" id="KW-0238">DNA-binding</keyword>
<dbReference type="InterPro" id="IPR035937">
    <property type="entry name" value="FPG_N"/>
</dbReference>
<keyword evidence="7" id="KW-0456">Lyase</keyword>
<sequence>MPEGPECRLHAERLHARFASHTLRRAAILSGRYAGGGSTPGRQAPPADWSLFCDALPAVVLSVCSKGKFIWWSLRPHSGALPELTFWSTLGMSGAWSTHRTVHSRVAFELLASGASDESGRTVLFYNDQRNFGTLTVCLDHARLEAKLASLGPSWLGEGVPLPLFLQIAHNQCSSARRASVPLVKFLMDQSKTSGIGNYILSEVLYKAAIHPWATCGELTDDDWRALHSAITQTIETSYASQAALAIAAGNGSLSATRGTFDDIEPRFTLLVYRRMHTSEGLPVLRDEGLHGRAIFWVPSRQLNGYADKQK</sequence>
<keyword evidence="9" id="KW-0326">Glycosidase</keyword>
<dbReference type="InterPro" id="IPR015886">
    <property type="entry name" value="H2TH_FPG"/>
</dbReference>
<proteinExistence type="inferred from homology"/>
<dbReference type="EMBL" id="JBGBPQ010000013">
    <property type="protein sequence ID" value="KAL1511848.1"/>
    <property type="molecule type" value="Genomic_DNA"/>
</dbReference>
<evidence type="ECO:0000259" key="10">
    <source>
        <dbReference type="PROSITE" id="PS51068"/>
    </source>
</evidence>
<dbReference type="SUPFAM" id="SSF46946">
    <property type="entry name" value="S13-like H2TH domain"/>
    <property type="match status" value="1"/>
</dbReference>
<evidence type="ECO:0000256" key="2">
    <source>
        <dbReference type="ARBA" id="ARBA00009409"/>
    </source>
</evidence>
<dbReference type="PANTHER" id="PTHR22993">
    <property type="entry name" value="FORMAMIDOPYRIMIDINE-DNA GLYCOSYLASE"/>
    <property type="match status" value="1"/>
</dbReference>
<dbReference type="PROSITE" id="PS51068">
    <property type="entry name" value="FPG_CAT"/>
    <property type="match status" value="1"/>
</dbReference>